<comment type="caution">
    <text evidence="2">The sequence shown here is derived from an EMBL/GenBank/DDBJ whole genome shotgun (WGS) entry which is preliminary data.</text>
</comment>
<evidence type="ECO:0000313" key="2">
    <source>
        <dbReference type="EMBL" id="EXI81276.1"/>
    </source>
</evidence>
<evidence type="ECO:0000313" key="3">
    <source>
        <dbReference type="Proteomes" id="UP000021816"/>
    </source>
</evidence>
<dbReference type="STRING" id="1454003.AW10_01290"/>
<feature type="domain" description="CHAT" evidence="1">
    <location>
        <begin position="100"/>
        <end position="359"/>
    </location>
</feature>
<sequence>MKSTLVEFARFENLEEGFLRAGDRYLQMVANLCVRTRHAPIGQRDFYALMRKLRYGTASEQERQEALTKLPELITKFFLGLESEEENQKPSLLSILAEGSTDLQQLDLVANAAELSALPFEAALAKDGTPLFLSGGGVVLTRRVRGRFTEQRPSWPTRPRVLFAWSAAGGKVPQDEHRKALLAALEPWLPAANRASVFVELGNARLRDLEAVIQDASEAGKGFSHVHLLAHGHPVREANDDRFGVAFTHPVEGMDIVAPEQLAKALAGIRASAVVVTLAACDAGNQTDTITPEKSVAHELHVSGLPVVVASQLPLTISGSNILVRRFYHDLLEGCDVRSALHRARVELYERREEAGHDWLSVVGYVELREGYADFLQEIRLKSQLASLENLRDRAEMAAKEGADSEVLAAIRTALKRRIERLENLLSETRGGAALDENRGLLGSAEKRLAELCFHHFKDEAGQRESQEALQRARDSYRLAFEANPSHHWSGVQYLALHAALTGEVNPEHWKTAYRAAEVDRQRPNEFWAQGSLAELALLDRILGQGTDLSATGYLVEMKDRVAALKEAPSHNPFGSTALQLQRYLDWWRQDLGFFPGTPDLASAAGDLGKLIQPMD</sequence>
<accession>A0A011P0W4</accession>
<evidence type="ECO:0000259" key="1">
    <source>
        <dbReference type="Pfam" id="PF12770"/>
    </source>
</evidence>
<dbReference type="PATRIC" id="fig|1454003.3.peg.1327"/>
<dbReference type="AlphaFoldDB" id="A0A011P0W4"/>
<dbReference type="Pfam" id="PF20308">
    <property type="entry name" value="TPR-S"/>
    <property type="match status" value="1"/>
</dbReference>
<dbReference type="Proteomes" id="UP000021816">
    <property type="component" value="Unassembled WGS sequence"/>
</dbReference>
<protein>
    <submittedName>
        <fullName evidence="2">CHAT domain protein</fullName>
    </submittedName>
</protein>
<proteinExistence type="predicted"/>
<name>A0A011P0W4_9PROT</name>
<dbReference type="Pfam" id="PF12770">
    <property type="entry name" value="CHAT"/>
    <property type="match status" value="1"/>
</dbReference>
<dbReference type="InterPro" id="IPR024983">
    <property type="entry name" value="CHAT_dom"/>
</dbReference>
<organism evidence="2 3">
    <name type="scientific">Candidatus Accumulibacter appositus</name>
    <dbReference type="NCBI Taxonomy" id="1454003"/>
    <lineage>
        <taxon>Bacteria</taxon>
        <taxon>Pseudomonadati</taxon>
        <taxon>Pseudomonadota</taxon>
        <taxon>Betaproteobacteria</taxon>
        <taxon>Candidatus Accumulibacter</taxon>
    </lineage>
</organism>
<reference evidence="2 3" key="1">
    <citation type="submission" date="2014-02" db="EMBL/GenBank/DDBJ databases">
        <title>Expanding our view of genomic diversity in Candidatus Accumulibacter clades.</title>
        <authorList>
            <person name="Skennerton C.T."/>
            <person name="Barr J.J."/>
            <person name="Slater F.R."/>
            <person name="Bond P.L."/>
            <person name="Tyson G.W."/>
        </authorList>
    </citation>
    <scope>NUCLEOTIDE SEQUENCE [LARGE SCALE GENOMIC DNA]</scope>
    <source>
        <strain evidence="3">BA-92</strain>
    </source>
</reference>
<dbReference type="EMBL" id="JEMX01000025">
    <property type="protein sequence ID" value="EXI81276.1"/>
    <property type="molecule type" value="Genomic_DNA"/>
</dbReference>
<dbReference type="InterPro" id="IPR046880">
    <property type="entry name" value="TPR-S"/>
</dbReference>
<gene>
    <name evidence="2" type="ORF">AW10_01290</name>
</gene>